<evidence type="ECO:0000313" key="2">
    <source>
        <dbReference type="Proteomes" id="UP000325780"/>
    </source>
</evidence>
<dbReference type="AlphaFoldDB" id="A0A5N6TX03"/>
<gene>
    <name evidence="1" type="ORF">BDV25DRAFT_153526</name>
</gene>
<keyword evidence="2" id="KW-1185">Reference proteome</keyword>
<dbReference type="Proteomes" id="UP000325780">
    <property type="component" value="Unassembled WGS sequence"/>
</dbReference>
<sequence>MSSCACIECRGLCRCCQRLKAFRCIPEPLPHTGVLNARLACVMGIPPQEDDSQRRLGLFYGGQRLPVSGRRHGF</sequence>
<evidence type="ECO:0000313" key="1">
    <source>
        <dbReference type="EMBL" id="KAE8150912.1"/>
    </source>
</evidence>
<proteinExistence type="predicted"/>
<organism evidence="1 2">
    <name type="scientific">Aspergillus avenaceus</name>
    <dbReference type="NCBI Taxonomy" id="36643"/>
    <lineage>
        <taxon>Eukaryota</taxon>
        <taxon>Fungi</taxon>
        <taxon>Dikarya</taxon>
        <taxon>Ascomycota</taxon>
        <taxon>Pezizomycotina</taxon>
        <taxon>Eurotiomycetes</taxon>
        <taxon>Eurotiomycetidae</taxon>
        <taxon>Eurotiales</taxon>
        <taxon>Aspergillaceae</taxon>
        <taxon>Aspergillus</taxon>
        <taxon>Aspergillus subgen. Circumdati</taxon>
    </lineage>
</organism>
<protein>
    <submittedName>
        <fullName evidence="1">Uncharacterized protein</fullName>
    </submittedName>
</protein>
<name>A0A5N6TX03_ASPAV</name>
<dbReference type="EMBL" id="ML742082">
    <property type="protein sequence ID" value="KAE8150912.1"/>
    <property type="molecule type" value="Genomic_DNA"/>
</dbReference>
<accession>A0A5N6TX03</accession>
<reference evidence="1 2" key="1">
    <citation type="submission" date="2019-04" db="EMBL/GenBank/DDBJ databases">
        <title>Friends and foes A comparative genomics study of 23 Aspergillus species from section Flavi.</title>
        <authorList>
            <consortium name="DOE Joint Genome Institute"/>
            <person name="Kjaerbolling I."/>
            <person name="Vesth T."/>
            <person name="Frisvad J.C."/>
            <person name="Nybo J.L."/>
            <person name="Theobald S."/>
            <person name="Kildgaard S."/>
            <person name="Isbrandt T."/>
            <person name="Kuo A."/>
            <person name="Sato A."/>
            <person name="Lyhne E.K."/>
            <person name="Kogle M.E."/>
            <person name="Wiebenga A."/>
            <person name="Kun R.S."/>
            <person name="Lubbers R.J."/>
            <person name="Makela M.R."/>
            <person name="Barry K."/>
            <person name="Chovatia M."/>
            <person name="Clum A."/>
            <person name="Daum C."/>
            <person name="Haridas S."/>
            <person name="He G."/>
            <person name="LaButti K."/>
            <person name="Lipzen A."/>
            <person name="Mondo S."/>
            <person name="Riley R."/>
            <person name="Salamov A."/>
            <person name="Simmons B.A."/>
            <person name="Magnuson J.K."/>
            <person name="Henrissat B."/>
            <person name="Mortensen U.H."/>
            <person name="Larsen T.O."/>
            <person name="Devries R.P."/>
            <person name="Grigoriev I.V."/>
            <person name="Machida M."/>
            <person name="Baker S.E."/>
            <person name="Andersen M.R."/>
        </authorList>
    </citation>
    <scope>NUCLEOTIDE SEQUENCE [LARGE SCALE GENOMIC DNA]</scope>
    <source>
        <strain evidence="1 2">IBT 18842</strain>
    </source>
</reference>